<name>A0A371H146_MUCPR</name>
<evidence type="ECO:0000313" key="2">
    <source>
        <dbReference type="Proteomes" id="UP000257109"/>
    </source>
</evidence>
<comment type="caution">
    <text evidence="1">The sequence shown here is derived from an EMBL/GenBank/DDBJ whole genome shotgun (WGS) entry which is preliminary data.</text>
</comment>
<evidence type="ECO:0000313" key="1">
    <source>
        <dbReference type="EMBL" id="RDX96521.1"/>
    </source>
</evidence>
<dbReference type="Proteomes" id="UP000257109">
    <property type="component" value="Unassembled WGS sequence"/>
</dbReference>
<accession>A0A371H146</accession>
<organism evidence="1 2">
    <name type="scientific">Mucuna pruriens</name>
    <name type="common">Velvet bean</name>
    <name type="synonym">Dolichos pruriens</name>
    <dbReference type="NCBI Taxonomy" id="157652"/>
    <lineage>
        <taxon>Eukaryota</taxon>
        <taxon>Viridiplantae</taxon>
        <taxon>Streptophyta</taxon>
        <taxon>Embryophyta</taxon>
        <taxon>Tracheophyta</taxon>
        <taxon>Spermatophyta</taxon>
        <taxon>Magnoliopsida</taxon>
        <taxon>eudicotyledons</taxon>
        <taxon>Gunneridae</taxon>
        <taxon>Pentapetalae</taxon>
        <taxon>rosids</taxon>
        <taxon>fabids</taxon>
        <taxon>Fabales</taxon>
        <taxon>Fabaceae</taxon>
        <taxon>Papilionoideae</taxon>
        <taxon>50 kb inversion clade</taxon>
        <taxon>NPAAA clade</taxon>
        <taxon>indigoferoid/millettioid clade</taxon>
        <taxon>Phaseoleae</taxon>
        <taxon>Mucuna</taxon>
    </lineage>
</organism>
<feature type="non-terminal residue" evidence="1">
    <location>
        <position position="1"/>
    </location>
</feature>
<dbReference type="AlphaFoldDB" id="A0A371H146"/>
<proteinExistence type="predicted"/>
<protein>
    <submittedName>
        <fullName evidence="1">Uncharacterized protein</fullName>
    </submittedName>
</protein>
<keyword evidence="2" id="KW-1185">Reference proteome</keyword>
<dbReference type="EMBL" id="QJKJ01003863">
    <property type="protein sequence ID" value="RDX96521.1"/>
    <property type="molecule type" value="Genomic_DNA"/>
</dbReference>
<reference evidence="1" key="1">
    <citation type="submission" date="2018-05" db="EMBL/GenBank/DDBJ databases">
        <title>Draft genome of Mucuna pruriens seed.</title>
        <authorList>
            <person name="Nnadi N.E."/>
            <person name="Vos R."/>
            <person name="Hasami M.H."/>
            <person name="Devisetty U.K."/>
            <person name="Aguiy J.C."/>
        </authorList>
    </citation>
    <scope>NUCLEOTIDE SEQUENCE [LARGE SCALE GENOMIC DNA]</scope>
    <source>
        <strain evidence="1">JCA_2017</strain>
    </source>
</reference>
<gene>
    <name evidence="1" type="ORF">CR513_20802</name>
</gene>
<sequence length="196" mass="22182">MGVCVAGNVEYDRKQTKFNKQSVLSSVLKNVILNQPRVLTTIVERSSVANRGFTQSLPYQLARNYVLTRVPGVTWALKMDLARKGQPGRDGSFWAEMLLLSRDALGTGLQKEWEGKDEEGNEIIENKKEEGNMINELEGIVVIRQVDPLFITIIREGRMQRTYRCEGVPFNLAPLLLLPNSSSEEKGWELDDVCRL</sequence>